<feature type="compositionally biased region" description="Basic and acidic residues" evidence="1">
    <location>
        <begin position="14"/>
        <end position="36"/>
    </location>
</feature>
<protein>
    <submittedName>
        <fullName evidence="2">Uncharacterized protein</fullName>
    </submittedName>
</protein>
<name>A0AAE1K631_PETCI</name>
<accession>A0AAE1K631</accession>
<organism evidence="2 3">
    <name type="scientific">Petrolisthes cinctipes</name>
    <name type="common">Flat porcelain crab</name>
    <dbReference type="NCBI Taxonomy" id="88211"/>
    <lineage>
        <taxon>Eukaryota</taxon>
        <taxon>Metazoa</taxon>
        <taxon>Ecdysozoa</taxon>
        <taxon>Arthropoda</taxon>
        <taxon>Crustacea</taxon>
        <taxon>Multicrustacea</taxon>
        <taxon>Malacostraca</taxon>
        <taxon>Eumalacostraca</taxon>
        <taxon>Eucarida</taxon>
        <taxon>Decapoda</taxon>
        <taxon>Pleocyemata</taxon>
        <taxon>Anomura</taxon>
        <taxon>Galatheoidea</taxon>
        <taxon>Porcellanidae</taxon>
        <taxon>Petrolisthes</taxon>
    </lineage>
</organism>
<feature type="region of interest" description="Disordered" evidence="1">
    <location>
        <begin position="83"/>
        <end position="104"/>
    </location>
</feature>
<evidence type="ECO:0000313" key="2">
    <source>
        <dbReference type="EMBL" id="KAK3865074.1"/>
    </source>
</evidence>
<proteinExistence type="predicted"/>
<feature type="region of interest" description="Disordered" evidence="1">
    <location>
        <begin position="1"/>
        <end position="68"/>
    </location>
</feature>
<feature type="compositionally biased region" description="Polar residues" evidence="1">
    <location>
        <begin position="83"/>
        <end position="98"/>
    </location>
</feature>
<evidence type="ECO:0000313" key="3">
    <source>
        <dbReference type="Proteomes" id="UP001286313"/>
    </source>
</evidence>
<sequence length="104" mass="12129">MRSERGQATPPPPAREKGWEEEGCRERRQPLHISREKWRRGGRKRDVVRGDNPHTTTTSQPGSEARVITSGRREYYLVMQIPRPQTQTADQTNKQTRLLNRVSH</sequence>
<dbReference type="Proteomes" id="UP001286313">
    <property type="component" value="Unassembled WGS sequence"/>
</dbReference>
<evidence type="ECO:0000256" key="1">
    <source>
        <dbReference type="SAM" id="MobiDB-lite"/>
    </source>
</evidence>
<gene>
    <name evidence="2" type="ORF">Pcinc_029287</name>
</gene>
<comment type="caution">
    <text evidence="2">The sequence shown here is derived from an EMBL/GenBank/DDBJ whole genome shotgun (WGS) entry which is preliminary data.</text>
</comment>
<dbReference type="EMBL" id="JAWQEG010003666">
    <property type="protein sequence ID" value="KAK3865074.1"/>
    <property type="molecule type" value="Genomic_DNA"/>
</dbReference>
<dbReference type="AlphaFoldDB" id="A0AAE1K631"/>
<reference evidence="2" key="1">
    <citation type="submission" date="2023-10" db="EMBL/GenBank/DDBJ databases">
        <title>Genome assemblies of two species of porcelain crab, Petrolisthes cinctipes and Petrolisthes manimaculis (Anomura: Porcellanidae).</title>
        <authorList>
            <person name="Angst P."/>
        </authorList>
    </citation>
    <scope>NUCLEOTIDE SEQUENCE</scope>
    <source>
        <strain evidence="2">PB745_01</strain>
        <tissue evidence="2">Gill</tissue>
    </source>
</reference>
<keyword evidence="3" id="KW-1185">Reference proteome</keyword>
<feature type="compositionally biased region" description="Polar residues" evidence="1">
    <location>
        <begin position="53"/>
        <end position="62"/>
    </location>
</feature>